<dbReference type="GO" id="GO:0005829">
    <property type="term" value="C:cytosol"/>
    <property type="evidence" value="ECO:0007669"/>
    <property type="project" value="TreeGrafter"/>
</dbReference>
<name>A0A511B750_9PROT</name>
<keyword evidence="6 7" id="KW-0413">Isomerase</keyword>
<dbReference type="EC" id="5.1.1.1" evidence="4 7"/>
<feature type="domain" description="Alanine racemase C-terminal" evidence="10">
    <location>
        <begin position="247"/>
        <end position="373"/>
    </location>
</feature>
<sequence length="391" mass="42099">MMSACSESSWPSYRAGACLTVDLDAIASNYRFLRERVGRASCAAVVKADAYGLGVEQVAPVLEAAGAQDFFVAHVDEGIRLRSVVSENARITVLHGPRPGVANDCLRYGLRPVLNSLEQIAIWRDEAHRVDVPLEAVFQVDSGMSRFGLSVADIERLRENSDLMAGLKIGLVMSHLACADMPDHSANPLQRARMLEMCAQLPSAPMSLAASSGIFLGSDYHLDMVRPGAALYGIAPNHVGPNPLSAVVRLQAHVLQVRDLLPGDGVGYGMIYRAAEPRRIAVVAAGYADGFSRHGAGQGCAWFEEFRLPLIGRVSMDSLIVDISDVPEGRLDADMMVDLIGSRRSVDDVAVAAGTIGYEVLTSLGHRFYRNYVGKAESSEKAIDTSAQNTR</sequence>
<dbReference type="NCBIfam" id="TIGR00492">
    <property type="entry name" value="alr"/>
    <property type="match status" value="1"/>
</dbReference>
<evidence type="ECO:0000256" key="1">
    <source>
        <dbReference type="ARBA" id="ARBA00000316"/>
    </source>
</evidence>
<dbReference type="PROSITE" id="PS00395">
    <property type="entry name" value="ALANINE_RACEMASE"/>
    <property type="match status" value="1"/>
</dbReference>
<comment type="catalytic activity">
    <reaction evidence="1 7">
        <text>L-alanine = D-alanine</text>
        <dbReference type="Rhea" id="RHEA:20249"/>
        <dbReference type="ChEBI" id="CHEBI:57416"/>
        <dbReference type="ChEBI" id="CHEBI:57972"/>
        <dbReference type="EC" id="5.1.1.1"/>
    </reaction>
</comment>
<dbReference type="InterPro" id="IPR001608">
    <property type="entry name" value="Ala_racemase_N"/>
</dbReference>
<evidence type="ECO:0000313" key="12">
    <source>
        <dbReference type="Proteomes" id="UP000321079"/>
    </source>
</evidence>
<dbReference type="SMART" id="SM01005">
    <property type="entry name" value="Ala_racemase_C"/>
    <property type="match status" value="1"/>
</dbReference>
<dbReference type="Gene3D" id="3.20.20.10">
    <property type="entry name" value="Alanine racemase"/>
    <property type="match status" value="1"/>
</dbReference>
<evidence type="ECO:0000256" key="5">
    <source>
        <dbReference type="ARBA" id="ARBA00022898"/>
    </source>
</evidence>
<evidence type="ECO:0000313" key="11">
    <source>
        <dbReference type="EMBL" id="GEK96266.1"/>
    </source>
</evidence>
<evidence type="ECO:0000259" key="10">
    <source>
        <dbReference type="SMART" id="SM01005"/>
    </source>
</evidence>
<organism evidence="11 12">
    <name type="scientific">Gluconobacter kanchanaburiensis NBRC 103587</name>
    <dbReference type="NCBI Taxonomy" id="1307948"/>
    <lineage>
        <taxon>Bacteria</taxon>
        <taxon>Pseudomonadati</taxon>
        <taxon>Pseudomonadota</taxon>
        <taxon>Alphaproteobacteria</taxon>
        <taxon>Acetobacterales</taxon>
        <taxon>Acetobacteraceae</taxon>
        <taxon>Gluconobacter</taxon>
    </lineage>
</organism>
<keyword evidence="12" id="KW-1185">Reference proteome</keyword>
<dbReference type="AlphaFoldDB" id="A0A511B750"/>
<dbReference type="CDD" id="cd00430">
    <property type="entry name" value="PLPDE_III_AR"/>
    <property type="match status" value="1"/>
</dbReference>
<dbReference type="Gene3D" id="2.40.37.10">
    <property type="entry name" value="Lyase, Ornithine Decarboxylase, Chain A, domain 1"/>
    <property type="match status" value="1"/>
</dbReference>
<dbReference type="SUPFAM" id="SSF51419">
    <property type="entry name" value="PLP-binding barrel"/>
    <property type="match status" value="1"/>
</dbReference>
<evidence type="ECO:0000256" key="4">
    <source>
        <dbReference type="ARBA" id="ARBA00013089"/>
    </source>
</evidence>
<reference evidence="11 12" key="1">
    <citation type="submission" date="2019-07" db="EMBL/GenBank/DDBJ databases">
        <title>Whole genome shotgun sequence of Gluconobacter kanchanaburiensis NBRC 103587.</title>
        <authorList>
            <person name="Hosoyama A."/>
            <person name="Uohara A."/>
            <person name="Ohji S."/>
            <person name="Ichikawa N."/>
        </authorList>
    </citation>
    <scope>NUCLEOTIDE SEQUENCE [LARGE SCALE GENOMIC DNA]</scope>
    <source>
        <strain evidence="11 12">NBRC 103587</strain>
    </source>
</reference>
<accession>A0A511B750</accession>
<feature type="active site" description="Proton acceptor; specific for D-alanine" evidence="7">
    <location>
        <position position="47"/>
    </location>
</feature>
<evidence type="ECO:0000256" key="9">
    <source>
        <dbReference type="PIRSR" id="PIRSR600821-52"/>
    </source>
</evidence>
<feature type="binding site" evidence="7 9">
    <location>
        <position position="316"/>
    </location>
    <ligand>
        <name>substrate</name>
    </ligand>
</feature>
<gene>
    <name evidence="11" type="ORF">GKA01_14630</name>
</gene>
<dbReference type="Pfam" id="PF01168">
    <property type="entry name" value="Ala_racemase_N"/>
    <property type="match status" value="1"/>
</dbReference>
<dbReference type="InterPro" id="IPR011079">
    <property type="entry name" value="Ala_racemase_C"/>
</dbReference>
<comment type="pathway">
    <text evidence="7">Amino-acid biosynthesis; D-alanine biosynthesis; D-alanine from L-alanine: step 1/1.</text>
</comment>
<comment type="caution">
    <text evidence="11">The sequence shown here is derived from an EMBL/GenBank/DDBJ whole genome shotgun (WGS) entry which is preliminary data.</text>
</comment>
<dbReference type="GO" id="GO:0030632">
    <property type="term" value="P:D-alanine biosynthetic process"/>
    <property type="evidence" value="ECO:0007669"/>
    <property type="project" value="UniProtKB-UniRule"/>
</dbReference>
<feature type="active site" description="Proton acceptor; specific for L-alanine" evidence="7">
    <location>
        <position position="268"/>
    </location>
</feature>
<dbReference type="PRINTS" id="PR00992">
    <property type="entry name" value="ALARACEMASE"/>
</dbReference>
<dbReference type="GO" id="GO:0030170">
    <property type="term" value="F:pyridoxal phosphate binding"/>
    <property type="evidence" value="ECO:0007669"/>
    <property type="project" value="UniProtKB-UniRule"/>
</dbReference>
<evidence type="ECO:0000256" key="3">
    <source>
        <dbReference type="ARBA" id="ARBA00007880"/>
    </source>
</evidence>
<comment type="similarity">
    <text evidence="3 7">Belongs to the alanine racemase family.</text>
</comment>
<comment type="function">
    <text evidence="7">Catalyzes the interconversion of L-alanine and D-alanine. May also act on other amino acids.</text>
</comment>
<feature type="modified residue" description="N6-(pyridoxal phosphate)lysine" evidence="7 8">
    <location>
        <position position="47"/>
    </location>
</feature>
<proteinExistence type="inferred from homology"/>
<dbReference type="HAMAP" id="MF_01201">
    <property type="entry name" value="Ala_racemase"/>
    <property type="match status" value="1"/>
</dbReference>
<dbReference type="SUPFAM" id="SSF50621">
    <property type="entry name" value="Alanine racemase C-terminal domain-like"/>
    <property type="match status" value="1"/>
</dbReference>
<dbReference type="Pfam" id="PF00842">
    <property type="entry name" value="Ala_racemase_C"/>
    <property type="match status" value="1"/>
</dbReference>
<dbReference type="InterPro" id="IPR009006">
    <property type="entry name" value="Ala_racemase/Decarboxylase_C"/>
</dbReference>
<dbReference type="Proteomes" id="UP000321079">
    <property type="component" value="Unassembled WGS sequence"/>
</dbReference>
<dbReference type="PANTHER" id="PTHR30511:SF0">
    <property type="entry name" value="ALANINE RACEMASE, CATABOLIC-RELATED"/>
    <property type="match status" value="1"/>
</dbReference>
<evidence type="ECO:0000256" key="2">
    <source>
        <dbReference type="ARBA" id="ARBA00001933"/>
    </source>
</evidence>
<dbReference type="PANTHER" id="PTHR30511">
    <property type="entry name" value="ALANINE RACEMASE"/>
    <property type="match status" value="1"/>
</dbReference>
<evidence type="ECO:0000256" key="7">
    <source>
        <dbReference type="HAMAP-Rule" id="MF_01201"/>
    </source>
</evidence>
<dbReference type="UniPathway" id="UPA00042">
    <property type="reaction ID" value="UER00497"/>
</dbReference>
<dbReference type="EMBL" id="BJVA01000007">
    <property type="protein sequence ID" value="GEK96266.1"/>
    <property type="molecule type" value="Genomic_DNA"/>
</dbReference>
<dbReference type="GO" id="GO:0008784">
    <property type="term" value="F:alanine racemase activity"/>
    <property type="evidence" value="ECO:0007669"/>
    <property type="project" value="UniProtKB-UniRule"/>
</dbReference>
<dbReference type="InterPro" id="IPR029066">
    <property type="entry name" value="PLP-binding_barrel"/>
</dbReference>
<evidence type="ECO:0000256" key="8">
    <source>
        <dbReference type="PIRSR" id="PIRSR600821-50"/>
    </source>
</evidence>
<protein>
    <recommendedName>
        <fullName evidence="4 7">Alanine racemase</fullName>
        <ecNumber evidence="4 7">5.1.1.1</ecNumber>
    </recommendedName>
</protein>
<comment type="cofactor">
    <cofactor evidence="2 7 8">
        <name>pyridoxal 5'-phosphate</name>
        <dbReference type="ChEBI" id="CHEBI:597326"/>
    </cofactor>
</comment>
<dbReference type="InterPro" id="IPR020622">
    <property type="entry name" value="Ala_racemase_pyridoxalP-BS"/>
</dbReference>
<feature type="binding site" evidence="7 9">
    <location>
        <position position="146"/>
    </location>
    <ligand>
        <name>substrate</name>
    </ligand>
</feature>
<keyword evidence="5 7" id="KW-0663">Pyridoxal phosphate</keyword>
<dbReference type="InterPro" id="IPR000821">
    <property type="entry name" value="Ala_racemase"/>
</dbReference>
<dbReference type="OrthoDB" id="9813814at2"/>
<evidence type="ECO:0000256" key="6">
    <source>
        <dbReference type="ARBA" id="ARBA00023235"/>
    </source>
</evidence>